<keyword evidence="3" id="KW-1185">Reference proteome</keyword>
<dbReference type="Proteomes" id="UP001596222">
    <property type="component" value="Unassembled WGS sequence"/>
</dbReference>
<proteinExistence type="predicted"/>
<feature type="chain" id="PRO_5045810184" evidence="1">
    <location>
        <begin position="25"/>
        <end position="80"/>
    </location>
</feature>
<accession>A0ABW0AAV4</accession>
<protein>
    <submittedName>
        <fullName evidence="2">Uncharacterized protein</fullName>
    </submittedName>
</protein>
<evidence type="ECO:0000256" key="1">
    <source>
        <dbReference type="SAM" id="SignalP"/>
    </source>
</evidence>
<feature type="signal peptide" evidence="1">
    <location>
        <begin position="1"/>
        <end position="24"/>
    </location>
</feature>
<reference evidence="3" key="1">
    <citation type="journal article" date="2019" name="Int. J. Syst. Evol. Microbiol.">
        <title>The Global Catalogue of Microorganisms (GCM) 10K type strain sequencing project: providing services to taxonomists for standard genome sequencing and annotation.</title>
        <authorList>
            <consortium name="The Broad Institute Genomics Platform"/>
            <consortium name="The Broad Institute Genome Sequencing Center for Infectious Disease"/>
            <person name="Wu L."/>
            <person name="Ma J."/>
        </authorList>
    </citation>
    <scope>NUCLEOTIDE SEQUENCE [LARGE SCALE GENOMIC DNA]</scope>
    <source>
        <strain evidence="3">CGMCC 4.1641</strain>
    </source>
</reference>
<comment type="caution">
    <text evidence="2">The sequence shown here is derived from an EMBL/GenBank/DDBJ whole genome shotgun (WGS) entry which is preliminary data.</text>
</comment>
<gene>
    <name evidence="2" type="ORF">ACFPP6_33075</name>
</gene>
<keyword evidence="1" id="KW-0732">Signal</keyword>
<organism evidence="2 3">
    <name type="scientific">Streptomyces aureoversilis</name>
    <dbReference type="NCBI Taxonomy" id="67277"/>
    <lineage>
        <taxon>Bacteria</taxon>
        <taxon>Bacillati</taxon>
        <taxon>Actinomycetota</taxon>
        <taxon>Actinomycetes</taxon>
        <taxon>Kitasatosporales</taxon>
        <taxon>Streptomycetaceae</taxon>
        <taxon>Streptomyces</taxon>
    </lineage>
</organism>
<dbReference type="RefSeq" id="WP_382050165.1">
    <property type="nucleotide sequence ID" value="NZ_JBHSKJ010000027.1"/>
</dbReference>
<name>A0ABW0AAV4_9ACTN</name>
<dbReference type="EMBL" id="JBHSKJ010000027">
    <property type="protein sequence ID" value="MFC5149495.1"/>
    <property type="molecule type" value="Genomic_DNA"/>
</dbReference>
<evidence type="ECO:0000313" key="2">
    <source>
        <dbReference type="EMBL" id="MFC5149495.1"/>
    </source>
</evidence>
<sequence>MKLFIALSALSAVMLGMTAAPAHAAGADDPLAPVQKLSTGVQSTVCRQDLTMVPVASQYAGVVKEACGSTGSPHAGRPQR</sequence>
<evidence type="ECO:0000313" key="3">
    <source>
        <dbReference type="Proteomes" id="UP001596222"/>
    </source>
</evidence>